<dbReference type="PANTHER" id="PTHR46532:SF11">
    <property type="entry name" value="DYNEIN AXONEMAL HEAVY CHAIN 12"/>
    <property type="match status" value="1"/>
</dbReference>
<gene>
    <name evidence="3" type="ORF">D623_10019746</name>
</gene>
<protein>
    <submittedName>
        <fullName evidence="3">Dynein heavy chain 17, axonemal</fullName>
    </submittedName>
</protein>
<dbReference type="Proteomes" id="UP000052978">
    <property type="component" value="Unassembled WGS sequence"/>
</dbReference>
<dbReference type="GO" id="GO:0051959">
    <property type="term" value="F:dynein light intermediate chain binding"/>
    <property type="evidence" value="ECO:0007669"/>
    <property type="project" value="InterPro"/>
</dbReference>
<dbReference type="eggNOG" id="KOG3595">
    <property type="taxonomic scope" value="Eukaryota"/>
</dbReference>
<dbReference type="Pfam" id="PF08385">
    <property type="entry name" value="DHC_N1"/>
    <property type="match status" value="1"/>
</dbReference>
<evidence type="ECO:0000259" key="2">
    <source>
        <dbReference type="Pfam" id="PF08385"/>
    </source>
</evidence>
<keyword evidence="1" id="KW-0175">Coiled coil</keyword>
<feature type="domain" description="Dynein heavy chain tail" evidence="2">
    <location>
        <begin position="63"/>
        <end position="425"/>
    </location>
</feature>
<accession>S7Q6D2</accession>
<dbReference type="GO" id="GO:0005858">
    <property type="term" value="C:axonemal dynein complex"/>
    <property type="evidence" value="ECO:0007669"/>
    <property type="project" value="TreeGrafter"/>
</dbReference>
<evidence type="ECO:0000313" key="3">
    <source>
        <dbReference type="EMBL" id="EPQ18928.1"/>
    </source>
</evidence>
<reference evidence="3 4" key="1">
    <citation type="journal article" date="2013" name="Nat. Commun.">
        <title>Genome analysis reveals insights into physiology and longevity of the Brandt's bat Myotis brandtii.</title>
        <authorList>
            <person name="Seim I."/>
            <person name="Fang X."/>
            <person name="Xiong Z."/>
            <person name="Lobanov A.V."/>
            <person name="Huang Z."/>
            <person name="Ma S."/>
            <person name="Feng Y."/>
            <person name="Turanov A.A."/>
            <person name="Zhu Y."/>
            <person name="Lenz T.L."/>
            <person name="Gerashchenko M.V."/>
            <person name="Fan D."/>
            <person name="Hee Yim S."/>
            <person name="Yao X."/>
            <person name="Jordan D."/>
            <person name="Xiong Y."/>
            <person name="Ma Y."/>
            <person name="Lyapunov A.N."/>
            <person name="Chen G."/>
            <person name="Kulakova O.I."/>
            <person name="Sun Y."/>
            <person name="Lee S.G."/>
            <person name="Bronson R.T."/>
            <person name="Moskalev A.A."/>
            <person name="Sunyaev S.R."/>
            <person name="Zhang G."/>
            <person name="Krogh A."/>
            <person name="Wang J."/>
            <person name="Gladyshev V.N."/>
        </authorList>
    </citation>
    <scope>NUCLEOTIDE SEQUENCE [LARGE SCALE GENOMIC DNA]</scope>
</reference>
<organism evidence="3 4">
    <name type="scientific">Myotis brandtii</name>
    <name type="common">Brandt's bat</name>
    <dbReference type="NCBI Taxonomy" id="109478"/>
    <lineage>
        <taxon>Eukaryota</taxon>
        <taxon>Metazoa</taxon>
        <taxon>Chordata</taxon>
        <taxon>Craniata</taxon>
        <taxon>Vertebrata</taxon>
        <taxon>Euteleostomi</taxon>
        <taxon>Mammalia</taxon>
        <taxon>Eutheria</taxon>
        <taxon>Laurasiatheria</taxon>
        <taxon>Chiroptera</taxon>
        <taxon>Yangochiroptera</taxon>
        <taxon>Vespertilionidae</taxon>
        <taxon>Myotis</taxon>
    </lineage>
</organism>
<dbReference type="EMBL" id="KE164590">
    <property type="protein sequence ID" value="EPQ18928.1"/>
    <property type="molecule type" value="Genomic_DNA"/>
</dbReference>
<proteinExistence type="predicted"/>
<sequence>MSGWPRVVSEDLVKQVHRLKNEMFVMGGKIRGKTLLPIPEHLGSLDGTLESMERLPLLDSSLLHAIETIVIDWSHQIRDVLSKDSAQALLDGLNPLPRVEFEFWDTRLMNLQCIHEQLNRPKVNRIVEILEKAQSCYWPALQNVYLNVTDGLKEANDIVLHLKPLRILLEEMEQADFTVLPTFIAKVLYTICLIWANSKHYNTPSRVIVILQEFCNQVMDMTRTYLGPDEVLKGLQGEIEEVLNGISLSVSVLKGLYRTYQFCCTNMKLFFKDLYKTAIEFLKLEKIELGGVRGSILGSLVVQIHEEVFELVKVFIDCKYDPLDPGDSSFDNDYADFETKIQDLDRRLATIFCQAFDDSNFIESCAKVVPRYSVMLELFDAELDNTKILYDAQIAATAAGDIPPIHRNMPPVAGQLKVMSSTEAKLIYQKYDEMMELLRSYRERIYQQWVSRVDEDCLFNLGQPLLQRDASRLIRVNFSKALVAVLREVKYLNFQQQKEIPRSAETLFSQYETFRKFVGNLELIVGWYNEIKTTVMEVEFPLIKAELEGIDVKLLTAETTLFWNGEGVLAYIQEMREILHNLQTRIQKAKQNIEGIAQAMKDWSANPLFERKDNKKEALLDLDGRLTNLNKRYTAVKEAGIKIQAMVASWKDYVVYIDGMVLDAFDNFIRMSLSYLINNMVLDESVAPLFEIHMELSEDGLVFSPSLEVGDDRGFLALIESIINDIYNVAKLIPRLARGRLNYKVGRGLSLPPPPLPALARNGLHAQQCRSRPRPPDVA</sequence>
<dbReference type="GO" id="GO:0007018">
    <property type="term" value="P:microtubule-based movement"/>
    <property type="evidence" value="ECO:0007669"/>
    <property type="project" value="InterPro"/>
</dbReference>
<evidence type="ECO:0000313" key="4">
    <source>
        <dbReference type="Proteomes" id="UP000052978"/>
    </source>
</evidence>
<name>S7Q6D2_MYOBR</name>
<dbReference type="InterPro" id="IPR026983">
    <property type="entry name" value="DHC"/>
</dbReference>
<dbReference type="AlphaFoldDB" id="S7Q6D2"/>
<feature type="coiled-coil region" evidence="1">
    <location>
        <begin position="572"/>
        <end position="632"/>
    </location>
</feature>
<evidence type="ECO:0000256" key="1">
    <source>
        <dbReference type="SAM" id="Coils"/>
    </source>
</evidence>
<dbReference type="PANTHER" id="PTHR46532">
    <property type="entry name" value="MALE FERTILITY FACTOR KL5"/>
    <property type="match status" value="1"/>
</dbReference>
<dbReference type="GO" id="GO:0045505">
    <property type="term" value="F:dynein intermediate chain binding"/>
    <property type="evidence" value="ECO:0007669"/>
    <property type="project" value="InterPro"/>
</dbReference>
<keyword evidence="4" id="KW-1185">Reference proteome</keyword>
<dbReference type="InterPro" id="IPR013594">
    <property type="entry name" value="Dynein_heavy_tail"/>
</dbReference>